<proteinExistence type="predicted"/>
<name>A0A8D8LWB9_9HEMI</name>
<feature type="domain" description="HTH CENPB-type" evidence="3">
    <location>
        <begin position="75"/>
        <end position="152"/>
    </location>
</feature>
<dbReference type="PROSITE" id="PS51253">
    <property type="entry name" value="HTH_CENPB"/>
    <property type="match status" value="1"/>
</dbReference>
<dbReference type="InterPro" id="IPR009057">
    <property type="entry name" value="Homeodomain-like_sf"/>
</dbReference>
<dbReference type="GO" id="GO:0003677">
    <property type="term" value="F:DNA binding"/>
    <property type="evidence" value="ECO:0007669"/>
    <property type="project" value="UniProtKB-KW"/>
</dbReference>
<dbReference type="SUPFAM" id="SSF46689">
    <property type="entry name" value="Homeodomain-like"/>
    <property type="match status" value="1"/>
</dbReference>
<dbReference type="GO" id="GO:0005634">
    <property type="term" value="C:nucleus"/>
    <property type="evidence" value="ECO:0007669"/>
    <property type="project" value="UniProtKB-SubCell"/>
</dbReference>
<dbReference type="AlphaFoldDB" id="A0A8D8LWB9"/>
<dbReference type="Gene3D" id="1.10.10.60">
    <property type="entry name" value="Homeodomain-like"/>
    <property type="match status" value="1"/>
</dbReference>
<sequence length="172" mass="20049">MSLYSVVITPFFPIMFQMARYKNKNIRQQWTKNDLERAVALVKQGSSQRQASLQTKVPRRTLQRYMVKTRSTEVPKLGRKATLTPDQEKELVTRILRLAEVGCALTPSVVRKCVYDFVESKQIPHNFSHVRKMAGKDWLCNFRKRHPNLIMRKAQKLNPARAQKLNEQPHCG</sequence>
<evidence type="ECO:0000256" key="1">
    <source>
        <dbReference type="ARBA" id="ARBA00004123"/>
    </source>
</evidence>
<dbReference type="Pfam" id="PF03221">
    <property type="entry name" value="HTH_Tnp_Tc5"/>
    <property type="match status" value="1"/>
</dbReference>
<organism evidence="4">
    <name type="scientific">Cacopsylla melanoneura</name>
    <dbReference type="NCBI Taxonomy" id="428564"/>
    <lineage>
        <taxon>Eukaryota</taxon>
        <taxon>Metazoa</taxon>
        <taxon>Ecdysozoa</taxon>
        <taxon>Arthropoda</taxon>
        <taxon>Hexapoda</taxon>
        <taxon>Insecta</taxon>
        <taxon>Pterygota</taxon>
        <taxon>Neoptera</taxon>
        <taxon>Paraneoptera</taxon>
        <taxon>Hemiptera</taxon>
        <taxon>Sternorrhyncha</taxon>
        <taxon>Psylloidea</taxon>
        <taxon>Psyllidae</taxon>
        <taxon>Psyllinae</taxon>
        <taxon>Cacopsylla</taxon>
    </lineage>
</organism>
<comment type="subcellular location">
    <subcellularLocation>
        <location evidence="1">Nucleus</location>
    </subcellularLocation>
</comment>
<evidence type="ECO:0000256" key="2">
    <source>
        <dbReference type="ARBA" id="ARBA00023125"/>
    </source>
</evidence>
<protein>
    <recommendedName>
        <fullName evidence="3">HTH CENPB-type domain-containing protein</fullName>
    </recommendedName>
</protein>
<evidence type="ECO:0000259" key="3">
    <source>
        <dbReference type="PROSITE" id="PS51253"/>
    </source>
</evidence>
<keyword evidence="2" id="KW-0238">DNA-binding</keyword>
<dbReference type="EMBL" id="HBUF01039009">
    <property type="protein sequence ID" value="CAG6617490.1"/>
    <property type="molecule type" value="Transcribed_RNA"/>
</dbReference>
<dbReference type="InterPro" id="IPR006600">
    <property type="entry name" value="HTH_CenpB_DNA-bd_dom"/>
</dbReference>
<accession>A0A8D8LWB9</accession>
<reference evidence="4" key="1">
    <citation type="submission" date="2021-05" db="EMBL/GenBank/DDBJ databases">
        <authorList>
            <person name="Alioto T."/>
            <person name="Alioto T."/>
            <person name="Gomez Garrido J."/>
        </authorList>
    </citation>
    <scope>NUCLEOTIDE SEQUENCE</scope>
</reference>
<evidence type="ECO:0000313" key="4">
    <source>
        <dbReference type="EMBL" id="CAG6617490.1"/>
    </source>
</evidence>